<gene>
    <name evidence="3" type="ORF">HK097_009697</name>
</gene>
<comment type="caution">
    <text evidence="3">The sequence shown here is derived from an EMBL/GenBank/DDBJ whole genome shotgun (WGS) entry which is preliminary data.</text>
</comment>
<feature type="compositionally biased region" description="Basic and acidic residues" evidence="1">
    <location>
        <begin position="77"/>
        <end position="90"/>
    </location>
</feature>
<feature type="domain" description="RNA 2-O ribose methyltransferase substrate binding" evidence="2">
    <location>
        <begin position="117"/>
        <end position="160"/>
    </location>
</feature>
<evidence type="ECO:0000313" key="3">
    <source>
        <dbReference type="EMBL" id="KAJ3049298.1"/>
    </source>
</evidence>
<dbReference type="Pfam" id="PF08032">
    <property type="entry name" value="SpoU_sub_bind"/>
    <property type="match status" value="1"/>
</dbReference>
<dbReference type="GO" id="GO:0016435">
    <property type="term" value="F:rRNA (guanine) methyltransferase activity"/>
    <property type="evidence" value="ECO:0007669"/>
    <property type="project" value="TreeGrafter"/>
</dbReference>
<dbReference type="SUPFAM" id="SSF55315">
    <property type="entry name" value="L30e-like"/>
    <property type="match status" value="1"/>
</dbReference>
<dbReference type="InterPro" id="IPR047182">
    <property type="entry name" value="MRM1"/>
</dbReference>
<dbReference type="PANTHER" id="PTHR46103">
    <property type="entry name" value="RRNA METHYLTRANSFERASE 1, MITOCHONDRIAL"/>
    <property type="match status" value="1"/>
</dbReference>
<evidence type="ECO:0000256" key="1">
    <source>
        <dbReference type="SAM" id="MobiDB-lite"/>
    </source>
</evidence>
<protein>
    <recommendedName>
        <fullName evidence="2">RNA 2-O ribose methyltransferase substrate binding domain-containing protein</fullName>
    </recommendedName>
</protein>
<dbReference type="Proteomes" id="UP001212841">
    <property type="component" value="Unassembled WGS sequence"/>
</dbReference>
<dbReference type="Gene3D" id="3.30.1330.30">
    <property type="match status" value="1"/>
</dbReference>
<dbReference type="EMBL" id="JADGJD010000664">
    <property type="protein sequence ID" value="KAJ3049298.1"/>
    <property type="molecule type" value="Genomic_DNA"/>
</dbReference>
<feature type="region of interest" description="Disordered" evidence="1">
    <location>
        <begin position="26"/>
        <end position="45"/>
    </location>
</feature>
<sequence length="189" mass="20511">MSRPLLNPSKPSLSFLLPSFRSKPSLHNATTHSSRSYAFRSPPPPPTDSLYGASVVLAALHSSKRRPKKLFVRLLDDPSSRKSKTSEETKSWTVEKPSGSGTGLDLFDNDVAPSSLIERAVQLARKKGVEVKAVPLGKLDSMSGGRPHQGMILQANALQPQQLGHLGPMIDIYEGGEHKSKGYSVNETQ</sequence>
<reference evidence="3" key="1">
    <citation type="submission" date="2020-05" db="EMBL/GenBank/DDBJ databases">
        <title>Phylogenomic resolution of chytrid fungi.</title>
        <authorList>
            <person name="Stajich J.E."/>
            <person name="Amses K."/>
            <person name="Simmons R."/>
            <person name="Seto K."/>
            <person name="Myers J."/>
            <person name="Bonds A."/>
            <person name="Quandt C.A."/>
            <person name="Barry K."/>
            <person name="Liu P."/>
            <person name="Grigoriev I."/>
            <person name="Longcore J.E."/>
            <person name="James T.Y."/>
        </authorList>
    </citation>
    <scope>NUCLEOTIDE SEQUENCE</scope>
    <source>
        <strain evidence="3">JEL0318</strain>
    </source>
</reference>
<dbReference type="AlphaFoldDB" id="A0AAD5SGK4"/>
<keyword evidence="4" id="KW-1185">Reference proteome</keyword>
<feature type="region of interest" description="Disordered" evidence="1">
    <location>
        <begin position="77"/>
        <end position="105"/>
    </location>
</feature>
<evidence type="ECO:0000313" key="4">
    <source>
        <dbReference type="Proteomes" id="UP001212841"/>
    </source>
</evidence>
<dbReference type="GO" id="GO:0005739">
    <property type="term" value="C:mitochondrion"/>
    <property type="evidence" value="ECO:0007669"/>
    <property type="project" value="TreeGrafter"/>
</dbReference>
<name>A0AAD5SGK4_9FUNG</name>
<organism evidence="3 4">
    <name type="scientific">Rhizophlyctis rosea</name>
    <dbReference type="NCBI Taxonomy" id="64517"/>
    <lineage>
        <taxon>Eukaryota</taxon>
        <taxon>Fungi</taxon>
        <taxon>Fungi incertae sedis</taxon>
        <taxon>Chytridiomycota</taxon>
        <taxon>Chytridiomycota incertae sedis</taxon>
        <taxon>Chytridiomycetes</taxon>
        <taxon>Rhizophlyctidales</taxon>
        <taxon>Rhizophlyctidaceae</taxon>
        <taxon>Rhizophlyctis</taxon>
    </lineage>
</organism>
<dbReference type="PANTHER" id="PTHR46103:SF1">
    <property type="entry name" value="RRNA METHYLTRANSFERASE 1, MITOCHONDRIAL"/>
    <property type="match status" value="1"/>
</dbReference>
<dbReference type="InterPro" id="IPR013123">
    <property type="entry name" value="SpoU_subst-bd"/>
</dbReference>
<proteinExistence type="predicted"/>
<evidence type="ECO:0000259" key="2">
    <source>
        <dbReference type="Pfam" id="PF08032"/>
    </source>
</evidence>
<dbReference type="InterPro" id="IPR029064">
    <property type="entry name" value="Ribosomal_eL30-like_sf"/>
</dbReference>
<accession>A0AAD5SGK4</accession>
<feature type="compositionally biased region" description="Polar residues" evidence="1">
    <location>
        <begin position="27"/>
        <end position="36"/>
    </location>
</feature>